<dbReference type="Proteomes" id="UP000095591">
    <property type="component" value="Unassembled WGS sequence"/>
</dbReference>
<evidence type="ECO:0000313" key="9">
    <source>
        <dbReference type="Proteomes" id="UP000284660"/>
    </source>
</evidence>
<dbReference type="EMBL" id="JAQMPJ010000018">
    <property type="protein sequence ID" value="MDB9006565.1"/>
    <property type="molecule type" value="Genomic_DNA"/>
</dbReference>
<keyword evidence="1 3" id="KW-0238">DNA-binding</keyword>
<evidence type="ECO:0000313" key="5">
    <source>
        <dbReference type="EMBL" id="MRZ52379.1"/>
    </source>
</evidence>
<dbReference type="Pfam" id="PF18291">
    <property type="entry name" value="HU-HIG"/>
    <property type="match status" value="1"/>
</dbReference>
<sequence length="144" mass="15668">MAVKFKVVKRKVLNGAEKDSVKNYAIAKTSGTSDLNKLCKLICSRSTLSSADVKAVLDSLNWAMDLELSSGNVVQLGEFGNFRMSINSEGTNTPEDFDATKIKGVRIIFFPGSALRTTRNEVNFEPLEVTKKSAGSDSESPDEI</sequence>
<accession>A0A173W0M3</accession>
<proteinExistence type="predicted"/>
<organism evidence="3 8">
    <name type="scientific">Parabacteroides distasonis</name>
    <dbReference type="NCBI Taxonomy" id="823"/>
    <lineage>
        <taxon>Bacteria</taxon>
        <taxon>Pseudomonadati</taxon>
        <taxon>Bacteroidota</taxon>
        <taxon>Bacteroidia</taxon>
        <taxon>Bacteroidales</taxon>
        <taxon>Tannerellaceae</taxon>
        <taxon>Parabacteroides</taxon>
    </lineage>
</organism>
<dbReference type="GO" id="GO:0003677">
    <property type="term" value="F:DNA binding"/>
    <property type="evidence" value="ECO:0007669"/>
    <property type="project" value="UniProtKB-KW"/>
</dbReference>
<reference evidence="4" key="4">
    <citation type="submission" date="2023-01" db="EMBL/GenBank/DDBJ databases">
        <title>Human gut microbiome strain richness.</title>
        <authorList>
            <person name="Chen-Liaw A."/>
        </authorList>
    </citation>
    <scope>NUCLEOTIDE SEQUENCE</scope>
    <source>
        <strain evidence="4">RTP21484st1_E5_RTP21484_190118</strain>
    </source>
</reference>
<evidence type="ECO:0000313" key="8">
    <source>
        <dbReference type="Proteomes" id="UP000095591"/>
    </source>
</evidence>
<dbReference type="RefSeq" id="WP_005860639.1">
    <property type="nucleotide sequence ID" value="NZ_BQOC01000004.1"/>
</dbReference>
<reference evidence="7 9" key="2">
    <citation type="submission" date="2018-08" db="EMBL/GenBank/DDBJ databases">
        <title>A genome reference for cultivated species of the human gut microbiota.</title>
        <authorList>
            <person name="Zou Y."/>
            <person name="Xue W."/>
            <person name="Luo G."/>
        </authorList>
    </citation>
    <scope>NUCLEOTIDE SEQUENCE [LARGE SCALE GENOMIC DNA]</scope>
    <source>
        <strain evidence="7 9">AM30-4</strain>
    </source>
</reference>
<dbReference type="EMBL" id="QSJN01000015">
    <property type="protein sequence ID" value="RHD71724.1"/>
    <property type="molecule type" value="Genomic_DNA"/>
</dbReference>
<evidence type="ECO:0000313" key="7">
    <source>
        <dbReference type="EMBL" id="RHD71724.1"/>
    </source>
</evidence>
<evidence type="ECO:0000313" key="4">
    <source>
        <dbReference type="EMBL" id="MDB9006565.1"/>
    </source>
</evidence>
<evidence type="ECO:0000313" key="10">
    <source>
        <dbReference type="Proteomes" id="UP000432516"/>
    </source>
</evidence>
<dbReference type="Gene3D" id="4.10.520.10">
    <property type="entry name" value="IHF-like DNA-binding proteins"/>
    <property type="match status" value="1"/>
</dbReference>
<dbReference type="EMBL" id="CYXP01000014">
    <property type="protein sequence ID" value="CUN33013.1"/>
    <property type="molecule type" value="Genomic_DNA"/>
</dbReference>
<reference evidence="10 11" key="3">
    <citation type="journal article" date="2019" name="Nat. Med.">
        <title>A library of human gut bacterial isolates paired with longitudinal multiomics data enables mechanistic microbiome research.</title>
        <authorList>
            <person name="Poyet M."/>
            <person name="Groussin M."/>
            <person name="Gibbons S.M."/>
            <person name="Avila-Pacheco J."/>
            <person name="Jiang X."/>
            <person name="Kearney S.M."/>
            <person name="Perrotta A.R."/>
            <person name="Berdy B."/>
            <person name="Zhao S."/>
            <person name="Lieberman T.D."/>
            <person name="Swanson P.K."/>
            <person name="Smith M."/>
            <person name="Roesemann S."/>
            <person name="Alexander J.E."/>
            <person name="Rich S.A."/>
            <person name="Livny J."/>
            <person name="Vlamakis H."/>
            <person name="Clish C."/>
            <person name="Bullock K."/>
            <person name="Deik A."/>
            <person name="Scott J."/>
            <person name="Pierce K.A."/>
            <person name="Xavier R.J."/>
            <person name="Alm E.J."/>
        </authorList>
    </citation>
    <scope>NUCLEOTIDE SEQUENCE [LARGE SCALE GENOMIC DNA]</scope>
    <source>
        <strain evidence="6 10">BIOML-A2</strain>
        <strain evidence="5 11">BIOML-A32</strain>
    </source>
</reference>
<name>A0A173W0M3_PARDI</name>
<dbReference type="Proteomes" id="UP000441358">
    <property type="component" value="Unassembled WGS sequence"/>
</dbReference>
<dbReference type="Proteomes" id="UP000284660">
    <property type="component" value="Unassembled WGS sequence"/>
</dbReference>
<evidence type="ECO:0000256" key="1">
    <source>
        <dbReference type="ARBA" id="ARBA00023125"/>
    </source>
</evidence>
<gene>
    <name evidence="7" type="ORF">DW782_18765</name>
    <name evidence="3" type="ORF">ERS852429_04222</name>
    <name evidence="5" type="ORF">GKD66_19575</name>
    <name evidence="6" type="ORF">GKD68_18345</name>
    <name evidence="4" type="ORF">PN599_16350</name>
</gene>
<dbReference type="Proteomes" id="UP001210126">
    <property type="component" value="Unassembled WGS sequence"/>
</dbReference>
<dbReference type="NCBIfam" id="TIGR01201">
    <property type="entry name" value="HU_rel"/>
    <property type="match status" value="1"/>
</dbReference>
<evidence type="ECO:0000313" key="3">
    <source>
        <dbReference type="EMBL" id="CUN33013.1"/>
    </source>
</evidence>
<protein>
    <submittedName>
        <fullName evidence="4">HU family DNA-binding protein</fullName>
    </submittedName>
    <submittedName>
        <fullName evidence="3">Putative DNA-binding protein</fullName>
    </submittedName>
</protein>
<dbReference type="OrthoDB" id="9809801at2"/>
<dbReference type="SUPFAM" id="SSF47729">
    <property type="entry name" value="IHF-like DNA-binding proteins"/>
    <property type="match status" value="1"/>
</dbReference>
<evidence type="ECO:0000313" key="6">
    <source>
        <dbReference type="EMBL" id="MRZ56665.1"/>
    </source>
</evidence>
<reference evidence="3 8" key="1">
    <citation type="submission" date="2015-09" db="EMBL/GenBank/DDBJ databases">
        <authorList>
            <consortium name="Pathogen Informatics"/>
        </authorList>
    </citation>
    <scope>NUCLEOTIDE SEQUENCE [LARGE SCALE GENOMIC DNA]</scope>
    <source>
        <strain evidence="3 8">2789STDY5608872</strain>
    </source>
</reference>
<feature type="domain" description="HU" evidence="2">
    <location>
        <begin position="1"/>
        <end position="125"/>
    </location>
</feature>
<dbReference type="Proteomes" id="UP000432516">
    <property type="component" value="Unassembled WGS sequence"/>
</dbReference>
<dbReference type="InterPro" id="IPR041607">
    <property type="entry name" value="HU-HIG"/>
</dbReference>
<dbReference type="InterPro" id="IPR005902">
    <property type="entry name" value="HU_DNA-bd_put"/>
</dbReference>
<dbReference type="EMBL" id="WKNE01000019">
    <property type="protein sequence ID" value="MRZ56665.1"/>
    <property type="molecule type" value="Genomic_DNA"/>
</dbReference>
<dbReference type="AlphaFoldDB" id="A0A173W0M3"/>
<dbReference type="EMBL" id="WKMC01000017">
    <property type="protein sequence ID" value="MRZ52379.1"/>
    <property type="molecule type" value="Genomic_DNA"/>
</dbReference>
<dbReference type="InterPro" id="IPR010992">
    <property type="entry name" value="IHF-like_DNA-bd_dom_sf"/>
</dbReference>
<evidence type="ECO:0000259" key="2">
    <source>
        <dbReference type="Pfam" id="PF18291"/>
    </source>
</evidence>
<evidence type="ECO:0000313" key="11">
    <source>
        <dbReference type="Proteomes" id="UP000441358"/>
    </source>
</evidence>